<comment type="caution">
    <text evidence="8">The sequence shown here is derived from an EMBL/GenBank/DDBJ whole genome shotgun (WGS) entry which is preliminary data.</text>
</comment>
<evidence type="ECO:0000313" key="8">
    <source>
        <dbReference type="EMBL" id="PQP14386.1"/>
    </source>
</evidence>
<dbReference type="GO" id="GO:0016020">
    <property type="term" value="C:membrane"/>
    <property type="evidence" value="ECO:0007669"/>
    <property type="project" value="UniProtKB-SubCell"/>
</dbReference>
<feature type="transmembrane region" description="Helical" evidence="7">
    <location>
        <begin position="269"/>
        <end position="289"/>
    </location>
</feature>
<dbReference type="EMBL" id="PUIO01000089">
    <property type="protein sequence ID" value="PQP14386.1"/>
    <property type="molecule type" value="Genomic_DNA"/>
</dbReference>
<gene>
    <name evidence="8" type="ORF">C5613_40900</name>
</gene>
<dbReference type="GO" id="GO:0055085">
    <property type="term" value="P:transmembrane transport"/>
    <property type="evidence" value="ECO:0007669"/>
    <property type="project" value="TreeGrafter"/>
</dbReference>
<evidence type="ECO:0000256" key="2">
    <source>
        <dbReference type="ARBA" id="ARBA00009773"/>
    </source>
</evidence>
<dbReference type="PANTHER" id="PTHR21716:SF64">
    <property type="entry name" value="AI-2 TRANSPORT PROTEIN TQSA"/>
    <property type="match status" value="1"/>
</dbReference>
<reference evidence="9" key="1">
    <citation type="submission" date="2018-02" db="EMBL/GenBank/DDBJ databases">
        <title>Draft genome sequencing of Rhodococcus opacus KU647198.</title>
        <authorList>
            <person name="Zheng B.-X."/>
        </authorList>
    </citation>
    <scope>NUCLEOTIDE SEQUENCE [LARGE SCALE GENOMIC DNA]</scope>
    <source>
        <strain evidence="9">04-OD7</strain>
    </source>
</reference>
<dbReference type="InterPro" id="IPR002549">
    <property type="entry name" value="AI-2E-like"/>
</dbReference>
<feature type="transmembrane region" description="Helical" evidence="7">
    <location>
        <begin position="71"/>
        <end position="97"/>
    </location>
</feature>
<feature type="transmembrane region" description="Helical" evidence="7">
    <location>
        <begin position="234"/>
        <end position="257"/>
    </location>
</feature>
<comment type="similarity">
    <text evidence="2">Belongs to the autoinducer-2 exporter (AI-2E) (TC 2.A.86) family.</text>
</comment>
<dbReference type="Pfam" id="PF01594">
    <property type="entry name" value="AI-2E_transport"/>
    <property type="match status" value="1"/>
</dbReference>
<feature type="transmembrane region" description="Helical" evidence="7">
    <location>
        <begin position="15"/>
        <end position="36"/>
    </location>
</feature>
<protein>
    <submittedName>
        <fullName evidence="8">AI-2E family transporter</fullName>
    </submittedName>
</protein>
<comment type="subcellular location">
    <subcellularLocation>
        <location evidence="1">Membrane</location>
        <topology evidence="1">Multi-pass membrane protein</topology>
    </subcellularLocation>
</comment>
<name>A0A2S8IHY4_RHOOP</name>
<accession>A0A2S8IHY4</accession>
<dbReference type="AlphaFoldDB" id="A0A2S8IHY4"/>
<proteinExistence type="inferred from homology"/>
<evidence type="ECO:0000256" key="5">
    <source>
        <dbReference type="ARBA" id="ARBA00023136"/>
    </source>
</evidence>
<evidence type="ECO:0000256" key="7">
    <source>
        <dbReference type="SAM" id="Phobius"/>
    </source>
</evidence>
<evidence type="ECO:0000256" key="3">
    <source>
        <dbReference type="ARBA" id="ARBA00022692"/>
    </source>
</evidence>
<evidence type="ECO:0000256" key="6">
    <source>
        <dbReference type="SAM" id="MobiDB-lite"/>
    </source>
</evidence>
<keyword evidence="5 7" id="KW-0472">Membrane</keyword>
<feature type="transmembrane region" description="Helical" evidence="7">
    <location>
        <begin position="206"/>
        <end position="228"/>
    </location>
</feature>
<evidence type="ECO:0000313" key="9">
    <source>
        <dbReference type="Proteomes" id="UP000239290"/>
    </source>
</evidence>
<keyword evidence="4 7" id="KW-1133">Transmembrane helix</keyword>
<feature type="transmembrane region" description="Helical" evidence="7">
    <location>
        <begin position="150"/>
        <end position="171"/>
    </location>
</feature>
<dbReference type="Proteomes" id="UP000239290">
    <property type="component" value="Unassembled WGS sequence"/>
</dbReference>
<keyword evidence="3 7" id="KW-0812">Transmembrane</keyword>
<evidence type="ECO:0000256" key="1">
    <source>
        <dbReference type="ARBA" id="ARBA00004141"/>
    </source>
</evidence>
<sequence length="381" mass="40738">MPPVSESSAGAPTWAIPRGVIVLVGGASLVIALGALKAFADVVGPVFLALILTVAVQPIPNALRRRGWPGWLVMIVAVLAVWGILLFLVLALVFSIAQLSTLLPEYADKFDDMVGNVQSGLQSHGIGSDQVQEMIAGIDMSKVTDLVSDILASTLAVFSNLLFVFALLLFMSADAATYTWRLNTLNRLRPDLASAFTRFAAGTRSYLFVSTFFGLIVAVLDAGALWLMGIPLPILWGLLSFITNYIPNIGFVIGLIPPALLALLDGGPVLMLWVIIVYSVLNVLIQSVIQPKFVGDAVGLTVTFTFLSLVLWSWVLGPLGAILAIPLTLFAKAMLVDIDPSTRWVQVMLASTVTPDDGTPTEDEPDDTVAAKPTDEATRHD</sequence>
<evidence type="ECO:0000256" key="4">
    <source>
        <dbReference type="ARBA" id="ARBA00022989"/>
    </source>
</evidence>
<organism evidence="8 9">
    <name type="scientific">Rhodococcus opacus</name>
    <name type="common">Nocardia opaca</name>
    <dbReference type="NCBI Taxonomy" id="37919"/>
    <lineage>
        <taxon>Bacteria</taxon>
        <taxon>Bacillati</taxon>
        <taxon>Actinomycetota</taxon>
        <taxon>Actinomycetes</taxon>
        <taxon>Mycobacteriales</taxon>
        <taxon>Nocardiaceae</taxon>
        <taxon>Rhodococcus</taxon>
    </lineage>
</organism>
<feature type="transmembrane region" description="Helical" evidence="7">
    <location>
        <begin position="309"/>
        <end position="331"/>
    </location>
</feature>
<dbReference type="PANTHER" id="PTHR21716">
    <property type="entry name" value="TRANSMEMBRANE PROTEIN"/>
    <property type="match status" value="1"/>
</dbReference>
<dbReference type="RefSeq" id="WP_105423467.1">
    <property type="nucleotide sequence ID" value="NZ_PUIO01000089.1"/>
</dbReference>
<feature type="region of interest" description="Disordered" evidence="6">
    <location>
        <begin position="355"/>
        <end position="381"/>
    </location>
</feature>